<protein>
    <recommendedName>
        <fullName evidence="9">Cell division protein FtsQ</fullName>
    </recommendedName>
</protein>
<organism evidence="11 12">
    <name type="scientific">Chelativorans intermedius</name>
    <dbReference type="NCBI Taxonomy" id="515947"/>
    <lineage>
        <taxon>Bacteria</taxon>
        <taxon>Pseudomonadati</taxon>
        <taxon>Pseudomonadota</taxon>
        <taxon>Alphaproteobacteria</taxon>
        <taxon>Hyphomicrobiales</taxon>
        <taxon>Phyllobacteriaceae</taxon>
        <taxon>Chelativorans</taxon>
    </lineage>
</organism>
<evidence type="ECO:0000313" key="11">
    <source>
        <dbReference type="EMBL" id="MFC0208811.1"/>
    </source>
</evidence>
<dbReference type="InterPro" id="IPR045335">
    <property type="entry name" value="FtsQ_C_sf"/>
</dbReference>
<dbReference type="PANTHER" id="PTHR35851:SF1">
    <property type="entry name" value="CELL DIVISION PROTEIN FTSQ"/>
    <property type="match status" value="1"/>
</dbReference>
<evidence type="ECO:0000256" key="9">
    <source>
        <dbReference type="HAMAP-Rule" id="MF_00911"/>
    </source>
</evidence>
<dbReference type="Gene3D" id="3.40.50.11690">
    <property type="entry name" value="Cell division protein FtsQ/DivIB"/>
    <property type="match status" value="1"/>
</dbReference>
<evidence type="ECO:0000256" key="5">
    <source>
        <dbReference type="ARBA" id="ARBA00022692"/>
    </source>
</evidence>
<gene>
    <name evidence="9" type="primary">ftsQ</name>
    <name evidence="11" type="ORF">ACFFJ2_10425</name>
</gene>
<evidence type="ECO:0000256" key="7">
    <source>
        <dbReference type="ARBA" id="ARBA00023136"/>
    </source>
</evidence>
<dbReference type="GO" id="GO:0051301">
    <property type="term" value="P:cell division"/>
    <property type="evidence" value="ECO:0007669"/>
    <property type="project" value="UniProtKB-KW"/>
</dbReference>
<dbReference type="InterPro" id="IPR034746">
    <property type="entry name" value="POTRA"/>
</dbReference>
<proteinExistence type="inferred from homology"/>
<keyword evidence="12" id="KW-1185">Reference proteome</keyword>
<dbReference type="HAMAP" id="MF_00911">
    <property type="entry name" value="FtsQ_subfam"/>
    <property type="match status" value="1"/>
</dbReference>
<evidence type="ECO:0000256" key="1">
    <source>
        <dbReference type="ARBA" id="ARBA00004370"/>
    </source>
</evidence>
<dbReference type="PANTHER" id="PTHR35851">
    <property type="entry name" value="CELL DIVISION PROTEIN FTSQ"/>
    <property type="match status" value="1"/>
</dbReference>
<dbReference type="EMBL" id="JBHLXD010000015">
    <property type="protein sequence ID" value="MFC0208811.1"/>
    <property type="molecule type" value="Genomic_DNA"/>
</dbReference>
<keyword evidence="3 9" id="KW-0997">Cell inner membrane</keyword>
<name>A0ABV6D823_9HYPH</name>
<keyword evidence="8 9" id="KW-0131">Cell cycle</keyword>
<dbReference type="PROSITE" id="PS51779">
    <property type="entry name" value="POTRA"/>
    <property type="match status" value="1"/>
</dbReference>
<comment type="similarity">
    <text evidence="9">Belongs to the FtsQ/DivIB family. FtsQ subfamily.</text>
</comment>
<comment type="function">
    <text evidence="9">Essential cell division protein.</text>
</comment>
<accession>A0ABV6D823</accession>
<feature type="domain" description="POTRA" evidence="10">
    <location>
        <begin position="80"/>
        <end position="148"/>
    </location>
</feature>
<dbReference type="Gene3D" id="3.10.20.310">
    <property type="entry name" value="membrane protein fhac"/>
    <property type="match status" value="1"/>
</dbReference>
<reference evidence="11 12" key="1">
    <citation type="submission" date="2024-09" db="EMBL/GenBank/DDBJ databases">
        <authorList>
            <person name="Sun Q."/>
            <person name="Mori K."/>
        </authorList>
    </citation>
    <scope>NUCLEOTIDE SEQUENCE [LARGE SCALE GENOMIC DNA]</scope>
    <source>
        <strain evidence="11 12">CCM 8543</strain>
    </source>
</reference>
<keyword evidence="4 9" id="KW-0132">Cell division</keyword>
<evidence type="ECO:0000256" key="6">
    <source>
        <dbReference type="ARBA" id="ARBA00022989"/>
    </source>
</evidence>
<dbReference type="Pfam" id="PF03799">
    <property type="entry name" value="FtsQ_DivIB_C"/>
    <property type="match status" value="1"/>
</dbReference>
<keyword evidence="7 9" id="KW-0472">Membrane</keyword>
<evidence type="ECO:0000256" key="8">
    <source>
        <dbReference type="ARBA" id="ARBA00023306"/>
    </source>
</evidence>
<evidence type="ECO:0000256" key="2">
    <source>
        <dbReference type="ARBA" id="ARBA00022475"/>
    </source>
</evidence>
<evidence type="ECO:0000256" key="3">
    <source>
        <dbReference type="ARBA" id="ARBA00022519"/>
    </source>
</evidence>
<dbReference type="InterPro" id="IPR026579">
    <property type="entry name" value="FtsQ"/>
</dbReference>
<sequence>MFALKSERGRRPAEVGLVLPRWLRRPVRMLRRIDVERMESPRFGATIATGLLFALTGLYGGLAGGHMDEVIRQATSRVGFAIENIEVTGNRETSEIDILQRIGLDGWTSMVGFDVQAARLRIAELAWVERAEVRKVYPATLVVKIVEREPFALWQRDSRLSVIERDGDVIAPFYGGHLASLPLLIGEGAREAGPAFVEQVARVRGLSGRVRAYIRVADRRWDLRLDNGITIRLPERNVEAALAEVSRLDGQYALLSRDIESVDLRLADRLVVALTPESAEKRAAAFEDMLSQRRGGASI</sequence>
<comment type="caution">
    <text evidence="11">The sequence shown here is derived from an EMBL/GenBank/DDBJ whole genome shotgun (WGS) entry which is preliminary data.</text>
</comment>
<evidence type="ECO:0000256" key="4">
    <source>
        <dbReference type="ARBA" id="ARBA00022618"/>
    </source>
</evidence>
<dbReference type="InterPro" id="IPR005548">
    <property type="entry name" value="Cell_div_FtsQ/DivIB_C"/>
</dbReference>
<dbReference type="RefSeq" id="WP_261518437.1">
    <property type="nucleotide sequence ID" value="NZ_JAODNW010000001.1"/>
</dbReference>
<dbReference type="InterPro" id="IPR013685">
    <property type="entry name" value="POTRA_FtsQ_type"/>
</dbReference>
<keyword evidence="6 9" id="KW-1133">Transmembrane helix</keyword>
<dbReference type="Proteomes" id="UP001589755">
    <property type="component" value="Unassembled WGS sequence"/>
</dbReference>
<comment type="subcellular location">
    <subcellularLocation>
        <location evidence="9">Cell inner membrane</location>
        <topology evidence="9">Single-pass type II membrane protein</topology>
    </subcellularLocation>
    <subcellularLocation>
        <location evidence="1">Membrane</location>
    </subcellularLocation>
    <text evidence="9">Localizes to the division septum.</text>
</comment>
<keyword evidence="5 9" id="KW-0812">Transmembrane</keyword>
<keyword evidence="2 9" id="KW-1003">Cell membrane</keyword>
<feature type="transmembrane region" description="Helical" evidence="9">
    <location>
        <begin position="43"/>
        <end position="62"/>
    </location>
</feature>
<evidence type="ECO:0000313" key="12">
    <source>
        <dbReference type="Proteomes" id="UP001589755"/>
    </source>
</evidence>
<evidence type="ECO:0000259" key="10">
    <source>
        <dbReference type="PROSITE" id="PS51779"/>
    </source>
</evidence>
<dbReference type="Pfam" id="PF08478">
    <property type="entry name" value="POTRA_1"/>
    <property type="match status" value="1"/>
</dbReference>